<dbReference type="Proteomes" id="UP001596137">
    <property type="component" value="Unassembled WGS sequence"/>
</dbReference>
<dbReference type="Gene3D" id="3.30.70.3040">
    <property type="match status" value="1"/>
</dbReference>
<feature type="transmembrane region" description="Helical" evidence="1">
    <location>
        <begin position="40"/>
        <end position="59"/>
    </location>
</feature>
<proteinExistence type="predicted"/>
<reference evidence="4" key="1">
    <citation type="journal article" date="2019" name="Int. J. Syst. Evol. Microbiol.">
        <title>The Global Catalogue of Microorganisms (GCM) 10K type strain sequencing project: providing services to taxonomists for standard genome sequencing and annotation.</title>
        <authorList>
            <consortium name="The Broad Institute Genomics Platform"/>
            <consortium name="The Broad Institute Genome Sequencing Center for Infectious Disease"/>
            <person name="Wu L."/>
            <person name="Ma J."/>
        </authorList>
    </citation>
    <scope>NUCLEOTIDE SEQUENCE [LARGE SCALE GENOMIC DNA]</scope>
    <source>
        <strain evidence="4">JCM 30346</strain>
    </source>
</reference>
<accession>A0ABW1N7Y2</accession>
<keyword evidence="1" id="KW-0472">Membrane</keyword>
<evidence type="ECO:0000259" key="2">
    <source>
        <dbReference type="Pfam" id="PF18075"/>
    </source>
</evidence>
<sequence length="221" mass="23693">MNERMETRLRDALAEAGATIEPGTLRPLARTRRRPSWRPWLVAAGVAVVLAGAVTASGARDEPADSPAVMMPMAFTGTYREGGPEIAVFLCTEDSPYPSCGGRWATPGAGGGRAVTPEQIQAVRRALIAMPQVRSVTFRDKATAYVEFREDFDSDEALLDAVSVEDMPLTFQLRMQPGTDWRAVMRAAQAMPGVSNTVDLKCAQEHRDAAVACATGDGPPS</sequence>
<keyword evidence="4" id="KW-1185">Reference proteome</keyword>
<organism evidence="3 4">
    <name type="scientific">Sphaerisporangium aureirubrum</name>
    <dbReference type="NCBI Taxonomy" id="1544736"/>
    <lineage>
        <taxon>Bacteria</taxon>
        <taxon>Bacillati</taxon>
        <taxon>Actinomycetota</taxon>
        <taxon>Actinomycetes</taxon>
        <taxon>Streptosporangiales</taxon>
        <taxon>Streptosporangiaceae</taxon>
        <taxon>Sphaerisporangium</taxon>
    </lineage>
</organism>
<dbReference type="EMBL" id="JBHSRF010000001">
    <property type="protein sequence ID" value="MFC6079645.1"/>
    <property type="molecule type" value="Genomic_DNA"/>
</dbReference>
<evidence type="ECO:0000313" key="4">
    <source>
        <dbReference type="Proteomes" id="UP001596137"/>
    </source>
</evidence>
<gene>
    <name evidence="3" type="ORF">ACFP1K_00615</name>
</gene>
<evidence type="ECO:0000256" key="1">
    <source>
        <dbReference type="SAM" id="Phobius"/>
    </source>
</evidence>
<dbReference type="Pfam" id="PF18075">
    <property type="entry name" value="FtsX_ECD"/>
    <property type="match status" value="1"/>
</dbReference>
<name>A0ABW1N7Y2_9ACTN</name>
<keyword evidence="1" id="KW-0812">Transmembrane</keyword>
<protein>
    <submittedName>
        <fullName evidence="3">Permease-like cell division protein FtsX</fullName>
    </submittedName>
</protein>
<dbReference type="RefSeq" id="WP_380745897.1">
    <property type="nucleotide sequence ID" value="NZ_JBHSRF010000001.1"/>
</dbReference>
<keyword evidence="1" id="KW-1133">Transmembrane helix</keyword>
<feature type="domain" description="FtsX extracellular" evidence="2">
    <location>
        <begin position="85"/>
        <end position="195"/>
    </location>
</feature>
<dbReference type="InterPro" id="IPR040690">
    <property type="entry name" value="FtsX_ECD"/>
</dbReference>
<comment type="caution">
    <text evidence="3">The sequence shown here is derived from an EMBL/GenBank/DDBJ whole genome shotgun (WGS) entry which is preliminary data.</text>
</comment>
<evidence type="ECO:0000313" key="3">
    <source>
        <dbReference type="EMBL" id="MFC6079645.1"/>
    </source>
</evidence>